<proteinExistence type="predicted"/>
<protein>
    <submittedName>
        <fullName evidence="1">Uncharacterized protein</fullName>
    </submittedName>
</protein>
<dbReference type="Proteomes" id="UP001176941">
    <property type="component" value="Chromosome 30"/>
</dbReference>
<organism evidence="1 2">
    <name type="scientific">Rangifer tarandus platyrhynchus</name>
    <name type="common">Svalbard reindeer</name>
    <dbReference type="NCBI Taxonomy" id="3082113"/>
    <lineage>
        <taxon>Eukaryota</taxon>
        <taxon>Metazoa</taxon>
        <taxon>Chordata</taxon>
        <taxon>Craniata</taxon>
        <taxon>Vertebrata</taxon>
        <taxon>Euteleostomi</taxon>
        <taxon>Mammalia</taxon>
        <taxon>Eutheria</taxon>
        <taxon>Laurasiatheria</taxon>
        <taxon>Artiodactyla</taxon>
        <taxon>Ruminantia</taxon>
        <taxon>Pecora</taxon>
        <taxon>Cervidae</taxon>
        <taxon>Odocoileinae</taxon>
        <taxon>Rangifer</taxon>
    </lineage>
</organism>
<sequence length="100" mass="11214">MVSKLPFTSGILGFGEFCFCSFAAHLKMIPFPFQSTRGRYDPCFGPATPPPTPASPSSSARDLITKIQCLPFVEDQWKKTLYKLFVRPTVDKVSSYLLLF</sequence>
<name>A0ABN8ZBY7_RANTA</name>
<keyword evidence="2" id="KW-1185">Reference proteome</keyword>
<gene>
    <name evidence="1" type="ORF">MRATA1EN1_LOCUS20360</name>
</gene>
<accession>A0ABN8ZBY7</accession>
<reference evidence="1" key="1">
    <citation type="submission" date="2023-04" db="EMBL/GenBank/DDBJ databases">
        <authorList>
            <consortium name="ELIXIR-Norway"/>
        </authorList>
    </citation>
    <scope>NUCLEOTIDE SEQUENCE [LARGE SCALE GENOMIC DNA]</scope>
</reference>
<evidence type="ECO:0000313" key="1">
    <source>
        <dbReference type="EMBL" id="CAI9171398.1"/>
    </source>
</evidence>
<evidence type="ECO:0000313" key="2">
    <source>
        <dbReference type="Proteomes" id="UP001176941"/>
    </source>
</evidence>
<dbReference type="EMBL" id="OX459966">
    <property type="protein sequence ID" value="CAI9171398.1"/>
    <property type="molecule type" value="Genomic_DNA"/>
</dbReference>